<dbReference type="GO" id="GO:0005634">
    <property type="term" value="C:nucleus"/>
    <property type="evidence" value="ECO:0007669"/>
    <property type="project" value="TreeGrafter"/>
</dbReference>
<dbReference type="GeneID" id="19303315"/>
<evidence type="ECO:0000313" key="3">
    <source>
        <dbReference type="Proteomes" id="UP000030669"/>
    </source>
</evidence>
<dbReference type="KEGG" id="gtr:GLOTRDRAFT_135420"/>
<gene>
    <name evidence="2" type="ORF">GLOTRDRAFT_135420</name>
</gene>
<comment type="similarity">
    <text evidence="1">Belongs to the MYG1 family.</text>
</comment>
<dbReference type="PANTHER" id="PTHR11215:SF1">
    <property type="entry name" value="MYG1 EXONUCLEASE"/>
    <property type="match status" value="1"/>
</dbReference>
<reference evidence="2 3" key="1">
    <citation type="journal article" date="2012" name="Science">
        <title>The Paleozoic origin of enzymatic lignin decomposition reconstructed from 31 fungal genomes.</title>
        <authorList>
            <person name="Floudas D."/>
            <person name="Binder M."/>
            <person name="Riley R."/>
            <person name="Barry K."/>
            <person name="Blanchette R.A."/>
            <person name="Henrissat B."/>
            <person name="Martinez A.T."/>
            <person name="Otillar R."/>
            <person name="Spatafora J.W."/>
            <person name="Yadav J.S."/>
            <person name="Aerts A."/>
            <person name="Benoit I."/>
            <person name="Boyd A."/>
            <person name="Carlson A."/>
            <person name="Copeland A."/>
            <person name="Coutinho P.M."/>
            <person name="de Vries R.P."/>
            <person name="Ferreira P."/>
            <person name="Findley K."/>
            <person name="Foster B."/>
            <person name="Gaskell J."/>
            <person name="Glotzer D."/>
            <person name="Gorecki P."/>
            <person name="Heitman J."/>
            <person name="Hesse C."/>
            <person name="Hori C."/>
            <person name="Igarashi K."/>
            <person name="Jurgens J.A."/>
            <person name="Kallen N."/>
            <person name="Kersten P."/>
            <person name="Kohler A."/>
            <person name="Kuees U."/>
            <person name="Kumar T.K.A."/>
            <person name="Kuo A."/>
            <person name="LaButti K."/>
            <person name="Larrondo L.F."/>
            <person name="Lindquist E."/>
            <person name="Ling A."/>
            <person name="Lombard V."/>
            <person name="Lucas S."/>
            <person name="Lundell T."/>
            <person name="Martin R."/>
            <person name="McLaughlin D.J."/>
            <person name="Morgenstern I."/>
            <person name="Morin E."/>
            <person name="Murat C."/>
            <person name="Nagy L.G."/>
            <person name="Nolan M."/>
            <person name="Ohm R.A."/>
            <person name="Patyshakuliyeva A."/>
            <person name="Rokas A."/>
            <person name="Ruiz-Duenas F.J."/>
            <person name="Sabat G."/>
            <person name="Salamov A."/>
            <person name="Samejima M."/>
            <person name="Schmutz J."/>
            <person name="Slot J.C."/>
            <person name="St John F."/>
            <person name="Stenlid J."/>
            <person name="Sun H."/>
            <person name="Sun S."/>
            <person name="Syed K."/>
            <person name="Tsang A."/>
            <person name="Wiebenga A."/>
            <person name="Young D."/>
            <person name="Pisabarro A."/>
            <person name="Eastwood D.C."/>
            <person name="Martin F."/>
            <person name="Cullen D."/>
            <person name="Grigoriev I.V."/>
            <person name="Hibbett D.S."/>
        </authorList>
    </citation>
    <scope>NUCLEOTIDE SEQUENCE [LARGE SCALE GENOMIC DNA]</scope>
    <source>
        <strain evidence="2 3">ATCC 11539</strain>
    </source>
</reference>
<dbReference type="eggNOG" id="KOG2948">
    <property type="taxonomic scope" value="Eukaryota"/>
</dbReference>
<name>S7QMK7_GLOTA</name>
<sequence length="417" mass="46409">MSLRFASFSRTVLSNRSTASYTYLPLSVSSTSGGKPQARLALVRRLSNLKAPMSLSSVDSQPLKRQKMDIGQSSTKTIGTHNGTFHCDEALAVFLLRHTTTYHGAGLKRSRDPKILDTCDIVVDVGGVYDEGLQRFDHHQRGFDEVFGHGFTTKLSSAGLVYKHFGREIVATRLGLSTDDSKVNTLWLKLYKEFIEAIDGIDNGISQYPKDIQPRYRNRTDLSSRVSWLNPAWNESVDSDSVDVGSPALSVKRDLPTFSTQARFEQASQLTGEDFFGRLDYYGKAWLPARDIVLKALSERWNVEPSGRILFFTQFAPWKEHLFELEAEQAIPPESQPIYVVYPDETGGNWRVQAVPITPESFESRKPLPETWRGLRDDELSKASGINGGIFVHASGFIGGNKTKEGALALAKGALQL</sequence>
<dbReference type="RefSeq" id="XP_007861122.1">
    <property type="nucleotide sequence ID" value="XM_007862931.1"/>
</dbReference>
<proteinExistence type="inferred from homology"/>
<evidence type="ECO:0000313" key="2">
    <source>
        <dbReference type="EMBL" id="EPQ60801.1"/>
    </source>
</evidence>
<dbReference type="AlphaFoldDB" id="S7QMK7"/>
<dbReference type="Proteomes" id="UP000030669">
    <property type="component" value="Unassembled WGS sequence"/>
</dbReference>
<dbReference type="GO" id="GO:0016787">
    <property type="term" value="F:hydrolase activity"/>
    <property type="evidence" value="ECO:0007669"/>
    <property type="project" value="UniProtKB-KW"/>
</dbReference>
<keyword evidence="3" id="KW-1185">Reference proteome</keyword>
<dbReference type="Pfam" id="PF03690">
    <property type="entry name" value="MYG1_exonuc"/>
    <property type="match status" value="1"/>
</dbReference>
<dbReference type="OMA" id="FHCDEVV"/>
<dbReference type="STRING" id="670483.S7QMK7"/>
<dbReference type="OrthoDB" id="10265310at2759"/>
<organism evidence="2 3">
    <name type="scientific">Gloeophyllum trabeum (strain ATCC 11539 / FP-39264 / Madison 617)</name>
    <name type="common">Brown rot fungus</name>
    <dbReference type="NCBI Taxonomy" id="670483"/>
    <lineage>
        <taxon>Eukaryota</taxon>
        <taxon>Fungi</taxon>
        <taxon>Dikarya</taxon>
        <taxon>Basidiomycota</taxon>
        <taxon>Agaricomycotina</taxon>
        <taxon>Agaricomycetes</taxon>
        <taxon>Gloeophyllales</taxon>
        <taxon>Gloeophyllaceae</taxon>
        <taxon>Gloeophyllum</taxon>
    </lineage>
</organism>
<evidence type="ECO:0000256" key="1">
    <source>
        <dbReference type="ARBA" id="ARBA00010105"/>
    </source>
</evidence>
<dbReference type="EMBL" id="KB469296">
    <property type="protein sequence ID" value="EPQ60801.1"/>
    <property type="molecule type" value="Genomic_DNA"/>
</dbReference>
<accession>S7QMK7</accession>
<keyword evidence="2" id="KW-0378">Hydrolase</keyword>
<dbReference type="GO" id="GO:0005737">
    <property type="term" value="C:cytoplasm"/>
    <property type="evidence" value="ECO:0007669"/>
    <property type="project" value="TreeGrafter"/>
</dbReference>
<dbReference type="PANTHER" id="PTHR11215">
    <property type="entry name" value="METAL DEPENDENT HYDROLASE - RELATED"/>
    <property type="match status" value="1"/>
</dbReference>
<dbReference type="HOGENOM" id="CLU_051576_0_0_1"/>
<dbReference type="InterPro" id="IPR003226">
    <property type="entry name" value="MYG1_exonuclease"/>
</dbReference>
<protein>
    <submittedName>
        <fullName evidence="2">Metal-dependent protein hydrolase</fullName>
    </submittedName>
</protein>